<proteinExistence type="predicted"/>
<dbReference type="EMBL" id="JAERRH010000002">
    <property type="protein sequence ID" value="MBL1104268.1"/>
    <property type="molecule type" value="Genomic_DNA"/>
</dbReference>
<name>A0ABS1NVZ6_9ACTN</name>
<evidence type="ECO:0000313" key="2">
    <source>
        <dbReference type="Proteomes" id="UP000621386"/>
    </source>
</evidence>
<dbReference type="RefSeq" id="WP_201814693.1">
    <property type="nucleotide sequence ID" value="NZ_JAERRH010000002.1"/>
</dbReference>
<accession>A0ABS1NVZ6</accession>
<keyword evidence="2" id="KW-1185">Reference proteome</keyword>
<gene>
    <name evidence="1" type="ORF">JK361_06550</name>
</gene>
<evidence type="ECO:0000313" key="1">
    <source>
        <dbReference type="EMBL" id="MBL1104268.1"/>
    </source>
</evidence>
<reference evidence="1 2" key="1">
    <citation type="submission" date="2021-01" db="EMBL/GenBank/DDBJ databases">
        <title>WGS of actinomycetes isolated from Thailand.</title>
        <authorList>
            <person name="Thawai C."/>
        </authorList>
    </citation>
    <scope>NUCLEOTIDE SEQUENCE [LARGE SCALE GENOMIC DNA]</scope>
    <source>
        <strain evidence="1 2">CH5-8</strain>
    </source>
</reference>
<comment type="caution">
    <text evidence="1">The sequence shown here is derived from an EMBL/GenBank/DDBJ whole genome shotgun (WGS) entry which is preliminary data.</text>
</comment>
<protein>
    <submittedName>
        <fullName evidence="1">Uncharacterized protein</fullName>
    </submittedName>
</protein>
<dbReference type="Proteomes" id="UP000621386">
    <property type="component" value="Unassembled WGS sequence"/>
</dbReference>
<sequence length="53" mass="6018">MTTVVRLTPRRFDYQIPQDMDSRDQTSMTVLPRSVILTSPSGTSHGTPRSWPL</sequence>
<organism evidence="1 2">
    <name type="scientific">Streptomyces musisoli</name>
    <dbReference type="NCBI Taxonomy" id="2802280"/>
    <lineage>
        <taxon>Bacteria</taxon>
        <taxon>Bacillati</taxon>
        <taxon>Actinomycetota</taxon>
        <taxon>Actinomycetes</taxon>
        <taxon>Kitasatosporales</taxon>
        <taxon>Streptomycetaceae</taxon>
        <taxon>Streptomyces</taxon>
    </lineage>
</organism>